<evidence type="ECO:0000313" key="2">
    <source>
        <dbReference type="EMBL" id="MED6120033.1"/>
    </source>
</evidence>
<feature type="signal peptide" evidence="1">
    <location>
        <begin position="1"/>
        <end position="21"/>
    </location>
</feature>
<dbReference type="EMBL" id="JASCZI010030258">
    <property type="protein sequence ID" value="MED6120033.1"/>
    <property type="molecule type" value="Genomic_DNA"/>
</dbReference>
<evidence type="ECO:0008006" key="4">
    <source>
        <dbReference type="Google" id="ProtNLM"/>
    </source>
</evidence>
<comment type="caution">
    <text evidence="2">The sequence shown here is derived from an EMBL/GenBank/DDBJ whole genome shotgun (WGS) entry which is preliminary data.</text>
</comment>
<reference evidence="2 3" key="1">
    <citation type="journal article" date="2023" name="Plants (Basel)">
        <title>Bridging the Gap: Combining Genomics and Transcriptomics Approaches to Understand Stylosanthes scabra, an Orphan Legume from the Brazilian Caatinga.</title>
        <authorList>
            <person name="Ferreira-Neto J.R.C."/>
            <person name="da Silva M.D."/>
            <person name="Binneck E."/>
            <person name="de Melo N.F."/>
            <person name="da Silva R.H."/>
            <person name="de Melo A.L.T.M."/>
            <person name="Pandolfi V."/>
            <person name="Bustamante F.O."/>
            <person name="Brasileiro-Vidal A.C."/>
            <person name="Benko-Iseppon A.M."/>
        </authorList>
    </citation>
    <scope>NUCLEOTIDE SEQUENCE [LARGE SCALE GENOMIC DNA]</scope>
    <source>
        <tissue evidence="2">Leaves</tissue>
    </source>
</reference>
<keyword evidence="1" id="KW-0732">Signal</keyword>
<protein>
    <recommendedName>
        <fullName evidence="4">Glycine-rich protein</fullName>
    </recommendedName>
</protein>
<accession>A0ABU6R7T5</accession>
<name>A0ABU6R7T5_9FABA</name>
<dbReference type="PANTHER" id="PTHR37389:SF37">
    <property type="entry name" value="GLYCINE RICH PROTEIN-RELATED"/>
    <property type="match status" value="1"/>
</dbReference>
<proteinExistence type="predicted"/>
<feature type="chain" id="PRO_5046041024" description="Glycine-rich protein" evidence="1">
    <location>
        <begin position="22"/>
        <end position="217"/>
    </location>
</feature>
<organism evidence="2 3">
    <name type="scientific">Stylosanthes scabra</name>
    <dbReference type="NCBI Taxonomy" id="79078"/>
    <lineage>
        <taxon>Eukaryota</taxon>
        <taxon>Viridiplantae</taxon>
        <taxon>Streptophyta</taxon>
        <taxon>Embryophyta</taxon>
        <taxon>Tracheophyta</taxon>
        <taxon>Spermatophyta</taxon>
        <taxon>Magnoliopsida</taxon>
        <taxon>eudicotyledons</taxon>
        <taxon>Gunneridae</taxon>
        <taxon>Pentapetalae</taxon>
        <taxon>rosids</taxon>
        <taxon>fabids</taxon>
        <taxon>Fabales</taxon>
        <taxon>Fabaceae</taxon>
        <taxon>Papilionoideae</taxon>
        <taxon>50 kb inversion clade</taxon>
        <taxon>dalbergioids sensu lato</taxon>
        <taxon>Dalbergieae</taxon>
        <taxon>Pterocarpus clade</taxon>
        <taxon>Stylosanthes</taxon>
    </lineage>
</organism>
<dbReference type="PANTHER" id="PTHR37389">
    <property type="entry name" value="NODULIN-24"/>
    <property type="match status" value="1"/>
</dbReference>
<dbReference type="Pfam" id="PF07172">
    <property type="entry name" value="GRP"/>
    <property type="match status" value="2"/>
</dbReference>
<evidence type="ECO:0000313" key="3">
    <source>
        <dbReference type="Proteomes" id="UP001341840"/>
    </source>
</evidence>
<evidence type="ECO:0000256" key="1">
    <source>
        <dbReference type="SAM" id="SignalP"/>
    </source>
</evidence>
<dbReference type="Proteomes" id="UP001341840">
    <property type="component" value="Unassembled WGS sequence"/>
</dbReference>
<sequence length="217" mass="23179">MGCKALLVLVMFMVTILLTSSEKAPKDLLDEKFDQNYDESKQYRGHRGGGFSGHGGYGGGFGGPRRAAHSGGLDDHRGAYYVGSQCPTVAKMGCKALLVLVIFMVTIILTASEEAPRNLDEKFDQNNNDGNNNDPIQAIDESKQYRGGRGGGFGGRGGYGGGFGSGLAGYGGPWRWGRYGGGWRGGDRIGPTYGFSPLVCPYGCCVWTVQYLCARCC</sequence>
<dbReference type="InterPro" id="IPR010800">
    <property type="entry name" value="GRP"/>
</dbReference>
<keyword evidence="3" id="KW-1185">Reference proteome</keyword>
<gene>
    <name evidence="2" type="ORF">PIB30_017284</name>
</gene>